<gene>
    <name evidence="1" type="ORF">ACFFJH_18345</name>
</gene>
<organism evidence="1 2">
    <name type="scientific">Undibacterium danionis</name>
    <dbReference type="NCBI Taxonomy" id="1812100"/>
    <lineage>
        <taxon>Bacteria</taxon>
        <taxon>Pseudomonadati</taxon>
        <taxon>Pseudomonadota</taxon>
        <taxon>Betaproteobacteria</taxon>
        <taxon>Burkholderiales</taxon>
        <taxon>Oxalobacteraceae</taxon>
        <taxon>Undibacterium</taxon>
    </lineage>
</organism>
<protein>
    <submittedName>
        <fullName evidence="1">Uncharacterized protein</fullName>
    </submittedName>
</protein>
<proteinExistence type="predicted"/>
<keyword evidence="2" id="KW-1185">Reference proteome</keyword>
<evidence type="ECO:0000313" key="1">
    <source>
        <dbReference type="EMBL" id="MFC0351784.1"/>
    </source>
</evidence>
<comment type="caution">
    <text evidence="1">The sequence shown here is derived from an EMBL/GenBank/DDBJ whole genome shotgun (WGS) entry which is preliminary data.</text>
</comment>
<dbReference type="Proteomes" id="UP001589844">
    <property type="component" value="Unassembled WGS sequence"/>
</dbReference>
<dbReference type="RefSeq" id="WP_390214449.1">
    <property type="nucleotide sequence ID" value="NZ_JBHLXJ010000032.1"/>
</dbReference>
<reference evidence="1 2" key="1">
    <citation type="submission" date="2024-09" db="EMBL/GenBank/DDBJ databases">
        <authorList>
            <person name="Sun Q."/>
            <person name="Mori K."/>
        </authorList>
    </citation>
    <scope>NUCLEOTIDE SEQUENCE [LARGE SCALE GENOMIC DNA]</scope>
    <source>
        <strain evidence="1 2">CCM 8677</strain>
    </source>
</reference>
<dbReference type="EMBL" id="JBHLXJ010000032">
    <property type="protein sequence ID" value="MFC0351784.1"/>
    <property type="molecule type" value="Genomic_DNA"/>
</dbReference>
<sequence length="238" mass="26036">MSQDIRSTKHSISKVPKWTNSTLVAQDSAGFVLLDRQRVTIQASTSCDSSKLAHFELVLQNQATPGREIILSSALGGNDTAEFGFLAVGSSIMLPPGDYHWIARVLVESGGFIKLNRDVNGTHQIATYDLKDHISPVTCCGNSDVFCTVQTDNPVYGFQAGLHVFTSAKAGESFSAFLSYRDINSQGMRTPETLCIWPKKSVRIPGKFMFLDNSSTYTFEAEIITTGSFQSSYTIRVG</sequence>
<evidence type="ECO:0000313" key="2">
    <source>
        <dbReference type="Proteomes" id="UP001589844"/>
    </source>
</evidence>
<name>A0ABV6IIW8_9BURK</name>
<accession>A0ABV6IIW8</accession>